<dbReference type="InterPro" id="IPR048670">
    <property type="entry name" value="IF5A-like_N"/>
</dbReference>
<keyword evidence="5" id="KW-1133">Transmembrane helix</keyword>
<keyword evidence="5" id="KW-0812">Transmembrane</keyword>
<accession>A0AAN5Z2K0</accession>
<evidence type="ECO:0000256" key="5">
    <source>
        <dbReference type="SAM" id="Phobius"/>
    </source>
</evidence>
<dbReference type="PROSITE" id="PS50297">
    <property type="entry name" value="ANK_REP_REGION"/>
    <property type="match status" value="1"/>
</dbReference>
<dbReference type="InterPro" id="IPR036770">
    <property type="entry name" value="Ankyrin_rpt-contain_sf"/>
</dbReference>
<dbReference type="Pfam" id="PF21485">
    <property type="entry name" value="IF5A-like_N"/>
    <property type="match status" value="1"/>
</dbReference>
<dbReference type="InterPro" id="IPR008991">
    <property type="entry name" value="Translation_prot_SH3-like_sf"/>
</dbReference>
<dbReference type="EMBL" id="JAAMOD010000434">
    <property type="protein sequence ID" value="KAF5228923.1"/>
    <property type="molecule type" value="Genomic_DNA"/>
</dbReference>
<dbReference type="Gene3D" id="1.25.40.20">
    <property type="entry name" value="Ankyrin repeat-containing domain"/>
    <property type="match status" value="2"/>
</dbReference>
<evidence type="ECO:0000256" key="2">
    <source>
        <dbReference type="ARBA" id="ARBA00023043"/>
    </source>
</evidence>
<feature type="repeat" description="ANK" evidence="3">
    <location>
        <begin position="232"/>
        <end position="264"/>
    </location>
</feature>
<dbReference type="Gene3D" id="2.40.50.140">
    <property type="entry name" value="Nucleic acid-binding proteins"/>
    <property type="match status" value="1"/>
</dbReference>
<dbReference type="InterPro" id="IPR002523">
    <property type="entry name" value="MgTranspt_CorA/ZnTranspt_ZntB"/>
</dbReference>
<proteinExistence type="predicted"/>
<evidence type="ECO:0000256" key="1">
    <source>
        <dbReference type="ARBA" id="ARBA00022737"/>
    </source>
</evidence>
<dbReference type="Pfam" id="PF12796">
    <property type="entry name" value="Ank_2"/>
    <property type="match status" value="2"/>
</dbReference>
<dbReference type="PANTHER" id="PTHR24123">
    <property type="entry name" value="ANKYRIN REPEAT-CONTAINING"/>
    <property type="match status" value="1"/>
</dbReference>
<dbReference type="SUPFAM" id="SSF50104">
    <property type="entry name" value="Translation proteins SH3-like domain"/>
    <property type="match status" value="1"/>
</dbReference>
<evidence type="ECO:0000313" key="7">
    <source>
        <dbReference type="EMBL" id="KAF5228923.1"/>
    </source>
</evidence>
<dbReference type="Gene3D" id="1.20.58.340">
    <property type="entry name" value="Magnesium transport protein CorA, transmembrane region"/>
    <property type="match status" value="1"/>
</dbReference>
<protein>
    <recommendedName>
        <fullName evidence="6">Translation initiation factor 5A-like N-terminal domain-containing protein</fullName>
    </recommendedName>
</protein>
<reference evidence="7 8" key="1">
    <citation type="submission" date="2020-02" db="EMBL/GenBank/DDBJ databases">
        <title>Identification and distribution of gene clusters putatively required for synthesis of sphingolipid metabolism inhibitors in phylogenetically diverse species of the filamentous fungus Fusarium.</title>
        <authorList>
            <person name="Kim H.-S."/>
            <person name="Busman M."/>
            <person name="Brown D.W."/>
            <person name="Divon H."/>
            <person name="Uhlig S."/>
            <person name="Proctor R.H."/>
        </authorList>
    </citation>
    <scope>NUCLEOTIDE SEQUENCE [LARGE SCALE GENOMIC DNA]</scope>
    <source>
        <strain evidence="7 8">NRRL 2903</strain>
    </source>
</reference>
<dbReference type="SUPFAM" id="SSF48403">
    <property type="entry name" value="Ankyrin repeat"/>
    <property type="match status" value="1"/>
</dbReference>
<evidence type="ECO:0000256" key="4">
    <source>
        <dbReference type="SAM" id="MobiDB-lite"/>
    </source>
</evidence>
<dbReference type="SMART" id="SM00248">
    <property type="entry name" value="ANK"/>
    <property type="match status" value="4"/>
</dbReference>
<feature type="repeat" description="ANK" evidence="3">
    <location>
        <begin position="332"/>
        <end position="364"/>
    </location>
</feature>
<dbReference type="Pfam" id="PF01544">
    <property type="entry name" value="CorA"/>
    <property type="match status" value="1"/>
</dbReference>
<dbReference type="SUPFAM" id="SSF50249">
    <property type="entry name" value="Nucleic acid-binding proteins"/>
    <property type="match status" value="1"/>
</dbReference>
<dbReference type="AlphaFoldDB" id="A0AAN5Z2K0"/>
<keyword evidence="2 3" id="KW-0040">ANK repeat</keyword>
<sequence length="1004" mass="113802">MDNKNADGRHWLSPSDDTISEDSIDHPEPSEGMTDAARKATVHYQGDDLNTVAIPCHHIRLGDYVMLRDRPCQVIRISTSAATGQYRYLGVDVFTKKLCEDFSFISNPAPSVVVQTMLGPTFKQYRLIKADKGQIVAKTEKGNMRRGLSVIDQADLYSRILEAFDSSTGSVRLLVLNDNGRELIVDMKVVHGTRLEHVAPEKGLEKAVRENNRDNVEEALRLGADINAVDDRGRTVLFTALEAHNSEMVSVLLEHKINLGVLDEHGKTVLDICVSDSGHYLTTFTLLKHGAQPTDSLDYGVSKLLSAAAAGQNKEIERLLGEGVKHSSCDRLGYTALHEAACFGHYETVKLLLQKGAKVDEKIAHGGATVLHAVVQRGREHRKFLTGHRRATPPLTVDHVRVMALLLQEDADTGRRRVHDKRTVQDLVTEELKLVGNLGTTERGYLQRILILLNRGSLQDATNEGPNWPRVTDIITSAIDLLKATQLQVHYHSSDRDCQPFPVRIGNLIDGSERNTLKEWAKNEMNLSQPKDYWRWVHLPANNKLWAEHTICQLSGFDDEISKIYLSGIKSFTTKSYHEIRGLAEHARFRQPSFTPLPGSCAGIFSLVSYYLSLHDSRRRDKDQVVIKHVERQETLTRTVRPKRLLMVHQMWIWKVDAVTLVTACPDRRHPYEQNLSERVSESIKSSPPSAMDSVASRILRHVIGFADAPTNAGLNENMLHIFEQSIAYRAQEDADCYASFNKSQKDLSKLEQETRLRGTSKARQQKTMEIEAELCNITKEVDHLCEIKDIKDELKMIHKVLEDQKGVIHQYTLSQEELNFITKNKRSGEEDEWLSGDGEIELLLEAKNILEQRISKVKSLFTDASTVENSLNHLLDLKQKQGNLIVVRDTRSLANEADQRAKDSAWQSKLLFIFTIVTVVFTPISFISSFMAVPTREFPHPDGDDVAWRWWQVFVASTVVELLTFFVIAPWVEWNRFVRPWTRRDSEREVPTKVEDLKQPLDV</sequence>
<name>A0AAN5Z2K0_FUSAU</name>
<keyword evidence="5" id="KW-0472">Membrane</keyword>
<evidence type="ECO:0000256" key="3">
    <source>
        <dbReference type="PROSITE-ProRule" id="PRU00023"/>
    </source>
</evidence>
<evidence type="ECO:0000313" key="8">
    <source>
        <dbReference type="Proteomes" id="UP000537989"/>
    </source>
</evidence>
<feature type="transmembrane region" description="Helical" evidence="5">
    <location>
        <begin position="954"/>
        <end position="975"/>
    </location>
</feature>
<dbReference type="InterPro" id="IPR002110">
    <property type="entry name" value="Ankyrin_rpt"/>
</dbReference>
<feature type="transmembrane region" description="Helical" evidence="5">
    <location>
        <begin position="911"/>
        <end position="934"/>
    </location>
</feature>
<comment type="caution">
    <text evidence="7">The sequence shown here is derived from an EMBL/GenBank/DDBJ whole genome shotgun (WGS) entry which is preliminary data.</text>
</comment>
<feature type="domain" description="Translation initiation factor 5A-like N-terminal" evidence="6">
    <location>
        <begin position="50"/>
        <end position="102"/>
    </location>
</feature>
<feature type="transmembrane region" description="Helical" evidence="5">
    <location>
        <begin position="594"/>
        <end position="612"/>
    </location>
</feature>
<organism evidence="7 8">
    <name type="scientific">Fusarium austroamericanum</name>
    <dbReference type="NCBI Taxonomy" id="282268"/>
    <lineage>
        <taxon>Eukaryota</taxon>
        <taxon>Fungi</taxon>
        <taxon>Dikarya</taxon>
        <taxon>Ascomycota</taxon>
        <taxon>Pezizomycotina</taxon>
        <taxon>Sordariomycetes</taxon>
        <taxon>Hypocreomycetidae</taxon>
        <taxon>Hypocreales</taxon>
        <taxon>Nectriaceae</taxon>
        <taxon>Fusarium</taxon>
    </lineage>
</organism>
<dbReference type="Proteomes" id="UP000537989">
    <property type="component" value="Unassembled WGS sequence"/>
</dbReference>
<dbReference type="PROSITE" id="PS50088">
    <property type="entry name" value="ANK_REPEAT"/>
    <property type="match status" value="2"/>
</dbReference>
<feature type="region of interest" description="Disordered" evidence="4">
    <location>
        <begin position="1"/>
        <end position="34"/>
    </location>
</feature>
<dbReference type="Gene3D" id="2.30.30.30">
    <property type="match status" value="1"/>
</dbReference>
<dbReference type="InterPro" id="IPR012340">
    <property type="entry name" value="NA-bd_OB-fold"/>
</dbReference>
<gene>
    <name evidence="7" type="ORF">FAUST_10722</name>
</gene>
<keyword evidence="8" id="KW-1185">Reference proteome</keyword>
<dbReference type="PANTHER" id="PTHR24123:SF33">
    <property type="entry name" value="PROTEIN HOS4"/>
    <property type="match status" value="1"/>
</dbReference>
<feature type="compositionally biased region" description="Basic and acidic residues" evidence="4">
    <location>
        <begin position="1"/>
        <end position="10"/>
    </location>
</feature>
<dbReference type="InterPro" id="IPR051165">
    <property type="entry name" value="Multifunctional_ANK_Repeat"/>
</dbReference>
<keyword evidence="1" id="KW-0677">Repeat</keyword>
<dbReference type="InterPro" id="IPR014722">
    <property type="entry name" value="Rib_uL2_dom2"/>
</dbReference>
<evidence type="ECO:0000259" key="6">
    <source>
        <dbReference type="Pfam" id="PF21485"/>
    </source>
</evidence>